<dbReference type="GO" id="GO:0016779">
    <property type="term" value="F:nucleotidyltransferase activity"/>
    <property type="evidence" value="ECO:0007669"/>
    <property type="project" value="UniProtKB-KW"/>
</dbReference>
<feature type="region of interest" description="Disordered" evidence="6">
    <location>
        <begin position="1"/>
        <end position="29"/>
    </location>
</feature>
<evidence type="ECO:0000256" key="2">
    <source>
        <dbReference type="ARBA" id="ARBA00005046"/>
    </source>
</evidence>
<dbReference type="Pfam" id="PF00994">
    <property type="entry name" value="MoCF_biosynth"/>
    <property type="match status" value="1"/>
</dbReference>
<evidence type="ECO:0000256" key="4">
    <source>
        <dbReference type="ARBA" id="ARBA00015262"/>
    </source>
</evidence>
<evidence type="ECO:0000256" key="5">
    <source>
        <dbReference type="PIRNR" id="PIRNR006443"/>
    </source>
</evidence>
<evidence type="ECO:0000256" key="6">
    <source>
        <dbReference type="SAM" id="MobiDB-lite"/>
    </source>
</evidence>
<dbReference type="InParanoid" id="A0A2S8SVK2"/>
<dbReference type="PANTHER" id="PTHR43232:SF2">
    <property type="entry name" value="MOLYBDENUM COFACTOR BIOSYNTHESIS PROTEIN B"/>
    <property type="match status" value="1"/>
</dbReference>
<evidence type="ECO:0000259" key="7">
    <source>
        <dbReference type="SMART" id="SM00852"/>
    </source>
</evidence>
<dbReference type="InterPro" id="IPR001453">
    <property type="entry name" value="MoaB/Mog_dom"/>
</dbReference>
<dbReference type="AlphaFoldDB" id="A0A2S8SVK2"/>
<proteinExistence type="inferred from homology"/>
<dbReference type="FunCoup" id="A0A2S8SVK2">
    <property type="interactions" value="297"/>
</dbReference>
<dbReference type="SUPFAM" id="SSF53218">
    <property type="entry name" value="Molybdenum cofactor biosynthesis proteins"/>
    <property type="match status" value="1"/>
</dbReference>
<dbReference type="OrthoDB" id="9784492at2"/>
<dbReference type="NCBIfam" id="TIGR00177">
    <property type="entry name" value="molyb_syn"/>
    <property type="match status" value="1"/>
</dbReference>
<gene>
    <name evidence="8" type="ORF">B1R32_10371</name>
</gene>
<dbReference type="Proteomes" id="UP000237684">
    <property type="component" value="Unassembled WGS sequence"/>
</dbReference>
<dbReference type="GO" id="GO:0005829">
    <property type="term" value="C:cytosol"/>
    <property type="evidence" value="ECO:0007669"/>
    <property type="project" value="TreeGrafter"/>
</dbReference>
<dbReference type="SMART" id="SM00852">
    <property type="entry name" value="MoCF_biosynth"/>
    <property type="match status" value="1"/>
</dbReference>
<comment type="function">
    <text evidence="1 5">May be involved in the biosynthesis of molybdopterin.</text>
</comment>
<reference evidence="8 9" key="1">
    <citation type="journal article" date="2018" name="Syst. Appl. Microbiol.">
        <title>Abditibacterium utsteinense sp. nov., the first cultivated member of candidate phylum FBP, isolated from ice-free Antarctic soil samples.</title>
        <authorList>
            <person name="Tahon G."/>
            <person name="Tytgat B."/>
            <person name="Lebbe L."/>
            <person name="Carlier A."/>
            <person name="Willems A."/>
        </authorList>
    </citation>
    <scope>NUCLEOTIDE SEQUENCE [LARGE SCALE GENOMIC DNA]</scope>
    <source>
        <strain evidence="8 9">LMG 29911</strain>
    </source>
</reference>
<comment type="pathway">
    <text evidence="2 5">Cofactor biosynthesis; molybdopterin biosynthesis.</text>
</comment>
<feature type="domain" description="MoaB/Mog" evidence="7">
    <location>
        <begin position="35"/>
        <end position="180"/>
    </location>
</feature>
<evidence type="ECO:0000313" key="8">
    <source>
        <dbReference type="EMBL" id="PQV64804.1"/>
    </source>
</evidence>
<dbReference type="EMBL" id="NIGF01000003">
    <property type="protein sequence ID" value="PQV64804.1"/>
    <property type="molecule type" value="Genomic_DNA"/>
</dbReference>
<comment type="caution">
    <text evidence="8">The sequence shown here is derived from an EMBL/GenBank/DDBJ whole genome shotgun (WGS) entry which is preliminary data.</text>
</comment>
<feature type="compositionally biased region" description="Polar residues" evidence="6">
    <location>
        <begin position="1"/>
        <end position="11"/>
    </location>
</feature>
<dbReference type="PANTHER" id="PTHR43232">
    <property type="entry name" value="MOLYBDENUM COFACTOR BIOSYNTHESIS PROTEIN B"/>
    <property type="match status" value="1"/>
</dbReference>
<dbReference type="InterPro" id="IPR012245">
    <property type="entry name" value="MoaB"/>
</dbReference>
<evidence type="ECO:0000256" key="3">
    <source>
        <dbReference type="ARBA" id="ARBA00006112"/>
    </source>
</evidence>
<evidence type="ECO:0000256" key="1">
    <source>
        <dbReference type="ARBA" id="ARBA00003487"/>
    </source>
</evidence>
<dbReference type="UniPathway" id="UPA00344"/>
<keyword evidence="8" id="KW-0548">Nucleotidyltransferase</keyword>
<keyword evidence="8" id="KW-0808">Transferase</keyword>
<dbReference type="GO" id="GO:0006777">
    <property type="term" value="P:Mo-molybdopterin cofactor biosynthetic process"/>
    <property type="evidence" value="ECO:0007669"/>
    <property type="project" value="UniProtKB-UniRule"/>
</dbReference>
<accession>A0A2S8SVK2</accession>
<evidence type="ECO:0000313" key="9">
    <source>
        <dbReference type="Proteomes" id="UP000237684"/>
    </source>
</evidence>
<keyword evidence="5" id="KW-0501">Molybdenum cofactor biosynthesis</keyword>
<protein>
    <recommendedName>
        <fullName evidence="4 5">Molybdenum cofactor biosynthesis protein B</fullName>
    </recommendedName>
</protein>
<dbReference type="Gene3D" id="3.40.980.10">
    <property type="entry name" value="MoaB/Mog-like domain"/>
    <property type="match status" value="1"/>
</dbReference>
<sequence length="190" mass="20324">MSSHPTQQSLQPEPGHKSPSTESHREQAPESVRCFVLVVSDTRTLETDGGGALIESILTQNGHEVVSRQIVRDEIESIRGAVNQACGGIEAPDAILVTGGSGIGPRDLTPEALRPLLTKELPGFGEVFRVLSFEEIGAATMLSRAFAGVIGRTLLFVLPGSTNAVKLAMEKLIAPEIGHLVREVRPESRK</sequence>
<keyword evidence="9" id="KW-1185">Reference proteome</keyword>
<dbReference type="InterPro" id="IPR036425">
    <property type="entry name" value="MoaB/Mog-like_dom_sf"/>
</dbReference>
<comment type="similarity">
    <text evidence="3 5">Belongs to the MoaB/Mog family.</text>
</comment>
<dbReference type="RefSeq" id="WP_105482690.1">
    <property type="nucleotide sequence ID" value="NZ_NIGF01000003.1"/>
</dbReference>
<organism evidence="8 9">
    <name type="scientific">Abditibacterium utsteinense</name>
    <dbReference type="NCBI Taxonomy" id="1960156"/>
    <lineage>
        <taxon>Bacteria</taxon>
        <taxon>Pseudomonadati</taxon>
        <taxon>Abditibacteriota</taxon>
        <taxon>Abditibacteriia</taxon>
        <taxon>Abditibacteriales</taxon>
        <taxon>Abditibacteriaceae</taxon>
        <taxon>Abditibacterium</taxon>
    </lineage>
</organism>
<dbReference type="CDD" id="cd00886">
    <property type="entry name" value="MogA_MoaB"/>
    <property type="match status" value="1"/>
</dbReference>
<name>A0A2S8SVK2_9BACT</name>
<dbReference type="FunFam" id="3.40.980.10:FF:000006">
    <property type="entry name" value="Molybdenum cofactor biosynthesis protein B"/>
    <property type="match status" value="1"/>
</dbReference>
<dbReference type="PIRSF" id="PIRSF006443">
    <property type="entry name" value="MoaB"/>
    <property type="match status" value="1"/>
</dbReference>